<dbReference type="SUPFAM" id="SSF52540">
    <property type="entry name" value="P-loop containing nucleoside triphosphate hydrolases"/>
    <property type="match status" value="1"/>
</dbReference>
<evidence type="ECO:0000256" key="9">
    <source>
        <dbReference type="ARBA" id="ARBA00023134"/>
    </source>
</evidence>
<evidence type="ECO:0000259" key="13">
    <source>
        <dbReference type="PROSITE" id="PS51721"/>
    </source>
</evidence>
<feature type="binding site" evidence="10">
    <location>
        <position position="327"/>
    </location>
    <ligand>
        <name>Zn(2+)</name>
        <dbReference type="ChEBI" id="CHEBI:29105"/>
    </ligand>
</feature>
<evidence type="ECO:0000256" key="5">
    <source>
        <dbReference type="ARBA" id="ARBA00022741"/>
    </source>
</evidence>
<dbReference type="GO" id="GO:0019843">
    <property type="term" value="F:rRNA binding"/>
    <property type="evidence" value="ECO:0007669"/>
    <property type="project" value="UniProtKB-KW"/>
</dbReference>
<dbReference type="InterPro" id="IPR010914">
    <property type="entry name" value="RsgA_GTPase_dom"/>
</dbReference>
<evidence type="ECO:0000313" key="14">
    <source>
        <dbReference type="EMBL" id="PZR79455.1"/>
    </source>
</evidence>
<dbReference type="GO" id="GO:0005737">
    <property type="term" value="C:cytoplasm"/>
    <property type="evidence" value="ECO:0007669"/>
    <property type="project" value="UniProtKB-SubCell"/>
</dbReference>
<comment type="similarity">
    <text evidence="10">Belongs to the TRAFAC class YlqF/YawG GTPase family. RsgA subfamily.</text>
</comment>
<gene>
    <name evidence="10 14" type="primary">rsgA</name>
    <name evidence="14" type="ORF">DLM65_10690</name>
</gene>
<dbReference type="Gene3D" id="1.10.40.50">
    <property type="entry name" value="Probable gtpase engc, domain 3"/>
    <property type="match status" value="1"/>
</dbReference>
<comment type="subcellular location">
    <subcellularLocation>
        <location evidence="10">Cytoplasm</location>
    </subcellularLocation>
</comment>
<feature type="binding site" evidence="10">
    <location>
        <position position="334"/>
    </location>
    <ligand>
        <name>Zn(2+)</name>
        <dbReference type="ChEBI" id="CHEBI:29105"/>
    </ligand>
</feature>
<evidence type="ECO:0000256" key="6">
    <source>
        <dbReference type="ARBA" id="ARBA00022801"/>
    </source>
</evidence>
<keyword evidence="7 10" id="KW-0862">Zinc</keyword>
<dbReference type="Proteomes" id="UP000248724">
    <property type="component" value="Unassembled WGS sequence"/>
</dbReference>
<evidence type="ECO:0000256" key="10">
    <source>
        <dbReference type="HAMAP-Rule" id="MF_01820"/>
    </source>
</evidence>
<dbReference type="PROSITE" id="PS50936">
    <property type="entry name" value="ENGC_GTPASE"/>
    <property type="match status" value="1"/>
</dbReference>
<protein>
    <recommendedName>
        <fullName evidence="10">Small ribosomal subunit biogenesis GTPase RsgA</fullName>
        <ecNumber evidence="10">3.6.1.-</ecNumber>
    </recommendedName>
</protein>
<keyword evidence="8 10" id="KW-0694">RNA-binding</keyword>
<dbReference type="HAMAP" id="MF_01820">
    <property type="entry name" value="GTPase_RsgA"/>
    <property type="match status" value="1"/>
</dbReference>
<dbReference type="Pfam" id="PF03193">
    <property type="entry name" value="RsgA_GTPase"/>
    <property type="match status" value="1"/>
</dbReference>
<comment type="function">
    <text evidence="10">One of several proteins that assist in the late maturation steps of the functional core of the 30S ribosomal subunit. Helps release RbfA from mature subunits. May play a role in the assembly of ribosomal proteins into the subunit. Circularly permuted GTPase that catalyzes slow GTP hydrolysis, GTPase activity is stimulated by the 30S ribosomal subunit.</text>
</comment>
<accession>A0A2W5Z971</accession>
<keyword evidence="2 10" id="KW-0690">Ribosome biogenesis</keyword>
<keyword evidence="4 10" id="KW-0699">rRNA-binding</keyword>
<dbReference type="InterPro" id="IPR004881">
    <property type="entry name" value="Ribosome_biogen_GTPase_RsgA"/>
</dbReference>
<feature type="domain" description="CP-type G" evidence="13">
    <location>
        <begin position="139"/>
        <end position="304"/>
    </location>
</feature>
<dbReference type="NCBIfam" id="TIGR00157">
    <property type="entry name" value="ribosome small subunit-dependent GTPase A"/>
    <property type="match status" value="1"/>
</dbReference>
<evidence type="ECO:0000313" key="15">
    <source>
        <dbReference type="Proteomes" id="UP000248724"/>
    </source>
</evidence>
<feature type="binding site" evidence="10">
    <location>
        <begin position="196"/>
        <end position="199"/>
    </location>
    <ligand>
        <name>GTP</name>
        <dbReference type="ChEBI" id="CHEBI:37565"/>
    </ligand>
</feature>
<dbReference type="InterPro" id="IPR027417">
    <property type="entry name" value="P-loop_NTPase"/>
</dbReference>
<dbReference type="CDD" id="cd01854">
    <property type="entry name" value="YjeQ_EngC"/>
    <property type="match status" value="1"/>
</dbReference>
<dbReference type="PANTHER" id="PTHR32120">
    <property type="entry name" value="SMALL RIBOSOMAL SUBUNIT BIOGENESIS GTPASE RSGA"/>
    <property type="match status" value="1"/>
</dbReference>
<dbReference type="EMBL" id="QHBU01000205">
    <property type="protein sequence ID" value="PZR79455.1"/>
    <property type="molecule type" value="Genomic_DNA"/>
</dbReference>
<keyword evidence="1 10" id="KW-0963">Cytoplasm</keyword>
<keyword evidence="6 10" id="KW-0378">Hydrolase</keyword>
<feature type="binding site" evidence="10">
    <location>
        <position position="332"/>
    </location>
    <ligand>
        <name>Zn(2+)</name>
        <dbReference type="ChEBI" id="CHEBI:29105"/>
    </ligand>
</feature>
<feature type="region of interest" description="Disordered" evidence="11">
    <location>
        <begin position="17"/>
        <end position="38"/>
    </location>
</feature>
<evidence type="ECO:0000256" key="4">
    <source>
        <dbReference type="ARBA" id="ARBA00022730"/>
    </source>
</evidence>
<evidence type="ECO:0000259" key="12">
    <source>
        <dbReference type="PROSITE" id="PS50936"/>
    </source>
</evidence>
<comment type="subunit">
    <text evidence="10">Monomer. Associates with 30S ribosomal subunit, binds 16S rRNA.</text>
</comment>
<name>A0A2W5Z971_9BACT</name>
<dbReference type="Gene3D" id="3.40.50.300">
    <property type="entry name" value="P-loop containing nucleotide triphosphate hydrolases"/>
    <property type="match status" value="1"/>
</dbReference>
<keyword evidence="3 10" id="KW-0479">Metal-binding</keyword>
<evidence type="ECO:0000256" key="3">
    <source>
        <dbReference type="ARBA" id="ARBA00022723"/>
    </source>
</evidence>
<dbReference type="AlphaFoldDB" id="A0A2W5Z971"/>
<proteinExistence type="inferred from homology"/>
<reference evidence="14 15" key="1">
    <citation type="journal article" date="2017" name="Nature">
        <title>Atmospheric trace gases support primary production in Antarctic desert surface soil.</title>
        <authorList>
            <person name="Ji M."/>
            <person name="Greening C."/>
            <person name="Vanwonterghem I."/>
            <person name="Carere C.R."/>
            <person name="Bay S.K."/>
            <person name="Steen J.A."/>
            <person name="Montgomery K."/>
            <person name="Lines T."/>
            <person name="Beardall J."/>
            <person name="van Dorst J."/>
            <person name="Snape I."/>
            <person name="Stott M.B."/>
            <person name="Hugenholtz P."/>
            <person name="Ferrari B.C."/>
        </authorList>
    </citation>
    <scope>NUCLEOTIDE SEQUENCE [LARGE SCALE GENOMIC DNA]</scope>
    <source>
        <strain evidence="14">RRmetagenome_bin12</strain>
    </source>
</reference>
<organism evidence="14 15">
    <name type="scientific">Candidatus Aeolococcus gillhamiae</name>
    <dbReference type="NCBI Taxonomy" id="3127015"/>
    <lineage>
        <taxon>Bacteria</taxon>
        <taxon>Bacillati</taxon>
        <taxon>Candidatus Dormiibacterota</taxon>
        <taxon>Candidatus Dormibacteria</taxon>
        <taxon>Candidatus Aeolococcales</taxon>
        <taxon>Candidatus Aeolococcaceae</taxon>
        <taxon>Candidatus Aeolococcus</taxon>
    </lineage>
</organism>
<feature type="domain" description="EngC GTPase" evidence="12">
    <location>
        <begin position="157"/>
        <end position="302"/>
    </location>
</feature>
<evidence type="ECO:0000256" key="8">
    <source>
        <dbReference type="ARBA" id="ARBA00022884"/>
    </source>
</evidence>
<dbReference type="InterPro" id="IPR030378">
    <property type="entry name" value="G_CP_dom"/>
</dbReference>
<dbReference type="GO" id="GO:0042274">
    <property type="term" value="P:ribosomal small subunit biogenesis"/>
    <property type="evidence" value="ECO:0007669"/>
    <property type="project" value="UniProtKB-UniRule"/>
</dbReference>
<evidence type="ECO:0000256" key="2">
    <source>
        <dbReference type="ARBA" id="ARBA00022517"/>
    </source>
</evidence>
<dbReference type="GO" id="GO:0046872">
    <property type="term" value="F:metal ion binding"/>
    <property type="evidence" value="ECO:0007669"/>
    <property type="project" value="UniProtKB-KW"/>
</dbReference>
<keyword evidence="5 10" id="KW-0547">Nucleotide-binding</keyword>
<feature type="binding site" evidence="10">
    <location>
        <begin position="247"/>
        <end position="255"/>
    </location>
    <ligand>
        <name>GTP</name>
        <dbReference type="ChEBI" id="CHEBI:37565"/>
    </ligand>
</feature>
<keyword evidence="9 10" id="KW-0342">GTP-binding</keyword>
<evidence type="ECO:0000256" key="11">
    <source>
        <dbReference type="SAM" id="MobiDB-lite"/>
    </source>
</evidence>
<comment type="caution">
    <text evidence="14">The sequence shown here is derived from an EMBL/GenBank/DDBJ whole genome shotgun (WGS) entry which is preliminary data.</text>
</comment>
<evidence type="ECO:0000256" key="1">
    <source>
        <dbReference type="ARBA" id="ARBA00022490"/>
    </source>
</evidence>
<feature type="binding site" evidence="10">
    <location>
        <position position="340"/>
    </location>
    <ligand>
        <name>Zn(2+)</name>
        <dbReference type="ChEBI" id="CHEBI:29105"/>
    </ligand>
</feature>
<dbReference type="PROSITE" id="PS51721">
    <property type="entry name" value="G_CP"/>
    <property type="match status" value="1"/>
</dbReference>
<sequence>MEGRPWQRLLRSWRVPPPSFPVPPANSGGSRSPCATDPTRGRVFLHSELLVQTIPSNLSRLGWDASHAAALRASAHASAVPARVALVSAQRLVVIGEDDLREVTVSGGVRAAPPEGGITTGDWVAVADEVVVAVLPRRSVLLRRAAGAAVTAQAVAANVDTVFIAVPLGIPVGVRRLERSLAIAWSSGARPVVLLTKADLSADLAADLDAAGAAAAAAQVIAVSAAGLGLDAMRAVQLPSQTGAIVGPSGAGKSTLVNALRGNDQLATAAVRADGRGRHTTTHRELLELPGGALLIDTPGMREMGVWDAQAGIDAVFGELTAIAERCRFNDCAHQGEPGCAVQAAAQDDPGILDRLASMHKLEREQRHLDEQVDVRLRAESRRQHRRRARALRNQPHH</sequence>
<dbReference type="GO" id="GO:0003924">
    <property type="term" value="F:GTPase activity"/>
    <property type="evidence" value="ECO:0007669"/>
    <property type="project" value="UniProtKB-UniRule"/>
</dbReference>
<dbReference type="EC" id="3.6.1.-" evidence="10"/>
<comment type="cofactor">
    <cofactor evidence="10">
        <name>Zn(2+)</name>
        <dbReference type="ChEBI" id="CHEBI:29105"/>
    </cofactor>
    <text evidence="10">Binds 1 zinc ion per subunit.</text>
</comment>
<evidence type="ECO:0000256" key="7">
    <source>
        <dbReference type="ARBA" id="ARBA00022833"/>
    </source>
</evidence>
<dbReference type="GO" id="GO:0005525">
    <property type="term" value="F:GTP binding"/>
    <property type="evidence" value="ECO:0007669"/>
    <property type="project" value="UniProtKB-UniRule"/>
</dbReference>
<dbReference type="PANTHER" id="PTHR32120:SF10">
    <property type="entry name" value="SMALL RIBOSOMAL SUBUNIT BIOGENESIS GTPASE RSGA"/>
    <property type="match status" value="1"/>
</dbReference>